<dbReference type="Proteomes" id="UP000215127">
    <property type="component" value="Chromosome 9"/>
</dbReference>
<evidence type="ECO:0000313" key="4">
    <source>
        <dbReference type="Proteomes" id="UP000215127"/>
    </source>
</evidence>
<protein>
    <recommendedName>
        <fullName evidence="5">Hydrophobin</fullName>
    </recommendedName>
</protein>
<organism evidence="3 4">
    <name type="scientific">Zymoseptoria tritici (strain ST99CH_3D7)</name>
    <dbReference type="NCBI Taxonomy" id="1276538"/>
    <lineage>
        <taxon>Eukaryota</taxon>
        <taxon>Fungi</taxon>
        <taxon>Dikarya</taxon>
        <taxon>Ascomycota</taxon>
        <taxon>Pezizomycotina</taxon>
        <taxon>Dothideomycetes</taxon>
        <taxon>Dothideomycetidae</taxon>
        <taxon>Mycosphaerellales</taxon>
        <taxon>Mycosphaerellaceae</taxon>
        <taxon>Zymoseptoria</taxon>
    </lineage>
</organism>
<gene>
    <name evidence="3" type="ORF">ZT3D7_G9226</name>
</gene>
<feature type="chain" id="PRO_5010874828" description="Hydrophobin" evidence="2">
    <location>
        <begin position="18"/>
        <end position="185"/>
    </location>
</feature>
<keyword evidence="2" id="KW-0732">Signal</keyword>
<dbReference type="EMBL" id="LT853700">
    <property type="protein sequence ID" value="SMQ54072.1"/>
    <property type="molecule type" value="Genomic_DNA"/>
</dbReference>
<sequence length="185" mass="17995">MHASLALFLPLLGLAAAQGSCRGSITGNRCCPGSVITSDGGDVNTNDISNLVCCVGGDTGNFNFGATACEAGASSVPFSQLSTVGNNIQEGSTVLISNGNTIVGGTETASTMETETMSSTSAEETSSGSMTSSAAAEETSESMTSSESAASQSSTGTSTGGAVMMTSGPMAGALVMAGGFVLAVL</sequence>
<keyword evidence="4" id="KW-1185">Reference proteome</keyword>
<reference evidence="3 4" key="1">
    <citation type="submission" date="2016-06" db="EMBL/GenBank/DDBJ databases">
        <authorList>
            <person name="Kjaerup R.B."/>
            <person name="Dalgaard T.S."/>
            <person name="Juul-Madsen H.R."/>
        </authorList>
    </citation>
    <scope>NUCLEOTIDE SEQUENCE [LARGE SCALE GENOMIC DNA]</scope>
</reference>
<proteinExistence type="predicted"/>
<feature type="signal peptide" evidence="2">
    <location>
        <begin position="1"/>
        <end position="17"/>
    </location>
</feature>
<evidence type="ECO:0000313" key="3">
    <source>
        <dbReference type="EMBL" id="SMQ54072.1"/>
    </source>
</evidence>
<name>A0A1X7S329_ZYMT9</name>
<evidence type="ECO:0008006" key="5">
    <source>
        <dbReference type="Google" id="ProtNLM"/>
    </source>
</evidence>
<dbReference type="AlphaFoldDB" id="A0A1X7S329"/>
<evidence type="ECO:0000256" key="2">
    <source>
        <dbReference type="SAM" id="SignalP"/>
    </source>
</evidence>
<evidence type="ECO:0000256" key="1">
    <source>
        <dbReference type="SAM" id="MobiDB-lite"/>
    </source>
</evidence>
<feature type="region of interest" description="Disordered" evidence="1">
    <location>
        <begin position="110"/>
        <end position="162"/>
    </location>
</feature>
<accession>A0A1X7S329</accession>